<evidence type="ECO:0000313" key="4">
    <source>
        <dbReference type="Proteomes" id="UP000602124"/>
    </source>
</evidence>
<gene>
    <name evidence="3" type="ORF">JEQ47_09535</name>
</gene>
<evidence type="ECO:0000256" key="2">
    <source>
        <dbReference type="SAM" id="SignalP"/>
    </source>
</evidence>
<feature type="region of interest" description="Disordered" evidence="1">
    <location>
        <begin position="107"/>
        <end position="138"/>
    </location>
</feature>
<organism evidence="3 4">
    <name type="scientific">Devosia sediminis</name>
    <dbReference type="NCBI Taxonomy" id="2798801"/>
    <lineage>
        <taxon>Bacteria</taxon>
        <taxon>Pseudomonadati</taxon>
        <taxon>Pseudomonadota</taxon>
        <taxon>Alphaproteobacteria</taxon>
        <taxon>Hyphomicrobiales</taxon>
        <taxon>Devosiaceae</taxon>
        <taxon>Devosia</taxon>
    </lineage>
</organism>
<protein>
    <submittedName>
        <fullName evidence="3">Uncharacterized protein</fullName>
    </submittedName>
</protein>
<feature type="compositionally biased region" description="Acidic residues" evidence="1">
    <location>
        <begin position="53"/>
        <end position="78"/>
    </location>
</feature>
<sequence length="138" mass="13896">MTKFQLAASVAALSLSLAAPAFAQSYTLNGTDVPEDQVANIQAHCDALFAAEPVDDSASDDSTSDDSDPGFSDEDSAESETPVDFATLDLTTVDIEACRAGGFVVSAEGGATDATSPAETSPQGDDAGATVNAPTTTK</sequence>
<accession>A0A934IXQ4</accession>
<evidence type="ECO:0000256" key="1">
    <source>
        <dbReference type="SAM" id="MobiDB-lite"/>
    </source>
</evidence>
<name>A0A934IXQ4_9HYPH</name>
<comment type="caution">
    <text evidence="3">The sequence shown here is derived from an EMBL/GenBank/DDBJ whole genome shotgun (WGS) entry which is preliminary data.</text>
</comment>
<dbReference type="RefSeq" id="WP_198876172.1">
    <property type="nucleotide sequence ID" value="NZ_JAEKMH010000002.1"/>
</dbReference>
<feature type="region of interest" description="Disordered" evidence="1">
    <location>
        <begin position="50"/>
        <end position="85"/>
    </location>
</feature>
<evidence type="ECO:0000313" key="3">
    <source>
        <dbReference type="EMBL" id="MBJ3784960.1"/>
    </source>
</evidence>
<dbReference type="EMBL" id="JAEKMH010000002">
    <property type="protein sequence ID" value="MBJ3784960.1"/>
    <property type="molecule type" value="Genomic_DNA"/>
</dbReference>
<proteinExistence type="predicted"/>
<feature type="signal peptide" evidence="2">
    <location>
        <begin position="1"/>
        <end position="23"/>
    </location>
</feature>
<reference evidence="3" key="1">
    <citation type="submission" date="2020-12" db="EMBL/GenBank/DDBJ databases">
        <title>Devosia sp. MSA67 isolated from Mo River.</title>
        <authorList>
            <person name="Ma F."/>
            <person name="Zi Z."/>
        </authorList>
    </citation>
    <scope>NUCLEOTIDE SEQUENCE</scope>
    <source>
        <strain evidence="3">MSA67</strain>
    </source>
</reference>
<keyword evidence="2" id="KW-0732">Signal</keyword>
<dbReference type="Proteomes" id="UP000602124">
    <property type="component" value="Unassembled WGS sequence"/>
</dbReference>
<feature type="chain" id="PRO_5036952457" evidence="2">
    <location>
        <begin position="24"/>
        <end position="138"/>
    </location>
</feature>
<keyword evidence="4" id="KW-1185">Reference proteome</keyword>
<dbReference type="AlphaFoldDB" id="A0A934IXQ4"/>
<feature type="compositionally biased region" description="Polar residues" evidence="1">
    <location>
        <begin position="113"/>
        <end position="123"/>
    </location>
</feature>